<comment type="caution">
    <text evidence="5">The sequence shown here is derived from an EMBL/GenBank/DDBJ whole genome shotgun (WGS) entry which is preliminary data.</text>
</comment>
<keyword evidence="3" id="KW-0812">Transmembrane</keyword>
<gene>
    <name evidence="5" type="ORF">RU07_19260</name>
</gene>
<accession>A0A0D0KPI3</accession>
<comment type="catalytic activity">
    <reaction evidence="2">
        <text>2 GTP = 3',3'-c-di-GMP + 2 diphosphate</text>
        <dbReference type="Rhea" id="RHEA:24898"/>
        <dbReference type="ChEBI" id="CHEBI:33019"/>
        <dbReference type="ChEBI" id="CHEBI:37565"/>
        <dbReference type="ChEBI" id="CHEBI:58805"/>
        <dbReference type="EC" id="2.7.7.65"/>
    </reaction>
</comment>
<evidence type="ECO:0000256" key="2">
    <source>
        <dbReference type="ARBA" id="ARBA00034247"/>
    </source>
</evidence>
<reference evidence="5 6" key="1">
    <citation type="submission" date="2014-12" db="EMBL/GenBank/DDBJ databases">
        <title>16Stimator: statistical estimation of ribosomal gene copy numbers from draft genome assemblies.</title>
        <authorList>
            <person name="Perisin M.A."/>
            <person name="Vetter M."/>
            <person name="Gilbert J.A."/>
            <person name="Bergelson J."/>
        </authorList>
    </citation>
    <scope>NUCLEOTIDE SEQUENCE [LARGE SCALE GENOMIC DNA]</scope>
    <source>
        <strain evidence="5 6">MEJ076</strain>
    </source>
</reference>
<keyword evidence="3" id="KW-0472">Membrane</keyword>
<feature type="domain" description="GGDEF" evidence="4">
    <location>
        <begin position="158"/>
        <end position="289"/>
    </location>
</feature>
<dbReference type="FunFam" id="3.30.70.270:FF:000001">
    <property type="entry name" value="Diguanylate cyclase domain protein"/>
    <property type="match status" value="1"/>
</dbReference>
<dbReference type="OrthoDB" id="9812260at2"/>
<dbReference type="SUPFAM" id="SSF55073">
    <property type="entry name" value="Nucleotide cyclase"/>
    <property type="match status" value="1"/>
</dbReference>
<name>A0A0D0KPI3_AGRTU</name>
<dbReference type="InterPro" id="IPR043128">
    <property type="entry name" value="Rev_trsase/Diguanyl_cyclase"/>
</dbReference>
<dbReference type="SMART" id="SM00267">
    <property type="entry name" value="GGDEF"/>
    <property type="match status" value="1"/>
</dbReference>
<dbReference type="EMBL" id="JXQV01000030">
    <property type="protein sequence ID" value="KIP98872.1"/>
    <property type="molecule type" value="Genomic_DNA"/>
</dbReference>
<protein>
    <recommendedName>
        <fullName evidence="1">diguanylate cyclase</fullName>
        <ecNumber evidence="1">2.7.7.65</ecNumber>
    </recommendedName>
</protein>
<evidence type="ECO:0000313" key="6">
    <source>
        <dbReference type="Proteomes" id="UP000035017"/>
    </source>
</evidence>
<evidence type="ECO:0000256" key="1">
    <source>
        <dbReference type="ARBA" id="ARBA00012528"/>
    </source>
</evidence>
<keyword evidence="3" id="KW-1133">Transmembrane helix</keyword>
<dbReference type="Proteomes" id="UP000035017">
    <property type="component" value="Unassembled WGS sequence"/>
</dbReference>
<feature type="transmembrane region" description="Helical" evidence="3">
    <location>
        <begin position="48"/>
        <end position="70"/>
    </location>
</feature>
<dbReference type="Gene3D" id="3.30.70.270">
    <property type="match status" value="1"/>
</dbReference>
<dbReference type="Pfam" id="PF00990">
    <property type="entry name" value="GGDEF"/>
    <property type="match status" value="1"/>
</dbReference>
<sequence length="293" mass="32433">MPTEKRPLMPAFRQSLIAKIFVVSFLSVHVPLIALILFLLFGLDTGPVPVFTLILVATLLGTAFCLYALWRFIRPLHHLAGALERYPQDKSLLKLKSLGKDEISIVTQATQSMLIQVEELTKQLKHQATTDFLTGLANRRWLTEQVPAMQSQADRSGDPLSIILFDLDNFKLINDDYGHDVGDKVLMIVGEIVKDSLRPYDLASRIGGEEFCIVLPRTSGTDAVAIAERLRTAFESCLLDPLARGRITCSFGVVEAGPGERLQQLLRRADSALYRAKDAGRNRVIGTFLGSNG</sequence>
<dbReference type="GO" id="GO:0052621">
    <property type="term" value="F:diguanylate cyclase activity"/>
    <property type="evidence" value="ECO:0007669"/>
    <property type="project" value="UniProtKB-EC"/>
</dbReference>
<dbReference type="AlphaFoldDB" id="A0A0D0KPI3"/>
<evidence type="ECO:0000313" key="5">
    <source>
        <dbReference type="EMBL" id="KIP98872.1"/>
    </source>
</evidence>
<dbReference type="EC" id="2.7.7.65" evidence="1"/>
<dbReference type="InterPro" id="IPR029787">
    <property type="entry name" value="Nucleotide_cyclase"/>
</dbReference>
<dbReference type="GO" id="GO:1902201">
    <property type="term" value="P:negative regulation of bacterial-type flagellum-dependent cell motility"/>
    <property type="evidence" value="ECO:0007669"/>
    <property type="project" value="TreeGrafter"/>
</dbReference>
<organism evidence="5 6">
    <name type="scientific">Agrobacterium tumefaciens</name>
    <dbReference type="NCBI Taxonomy" id="358"/>
    <lineage>
        <taxon>Bacteria</taxon>
        <taxon>Pseudomonadati</taxon>
        <taxon>Pseudomonadota</taxon>
        <taxon>Alphaproteobacteria</taxon>
        <taxon>Hyphomicrobiales</taxon>
        <taxon>Rhizobiaceae</taxon>
        <taxon>Rhizobium/Agrobacterium group</taxon>
        <taxon>Agrobacterium</taxon>
        <taxon>Agrobacterium tumefaciens complex</taxon>
    </lineage>
</organism>
<evidence type="ECO:0000259" key="4">
    <source>
        <dbReference type="PROSITE" id="PS50887"/>
    </source>
</evidence>
<dbReference type="InterPro" id="IPR050469">
    <property type="entry name" value="Diguanylate_Cyclase"/>
</dbReference>
<dbReference type="GO" id="GO:0005886">
    <property type="term" value="C:plasma membrane"/>
    <property type="evidence" value="ECO:0007669"/>
    <property type="project" value="TreeGrafter"/>
</dbReference>
<proteinExistence type="predicted"/>
<dbReference type="CDD" id="cd01949">
    <property type="entry name" value="GGDEF"/>
    <property type="match status" value="1"/>
</dbReference>
<dbReference type="InterPro" id="IPR000160">
    <property type="entry name" value="GGDEF_dom"/>
</dbReference>
<dbReference type="PANTHER" id="PTHR45138">
    <property type="entry name" value="REGULATORY COMPONENTS OF SENSORY TRANSDUCTION SYSTEM"/>
    <property type="match status" value="1"/>
</dbReference>
<dbReference type="GO" id="GO:0043709">
    <property type="term" value="P:cell adhesion involved in single-species biofilm formation"/>
    <property type="evidence" value="ECO:0007669"/>
    <property type="project" value="TreeGrafter"/>
</dbReference>
<dbReference type="PROSITE" id="PS50887">
    <property type="entry name" value="GGDEF"/>
    <property type="match status" value="1"/>
</dbReference>
<evidence type="ECO:0000256" key="3">
    <source>
        <dbReference type="SAM" id="Phobius"/>
    </source>
</evidence>
<dbReference type="PANTHER" id="PTHR45138:SF9">
    <property type="entry name" value="DIGUANYLATE CYCLASE DGCM-RELATED"/>
    <property type="match status" value="1"/>
</dbReference>
<dbReference type="NCBIfam" id="TIGR00254">
    <property type="entry name" value="GGDEF"/>
    <property type="match status" value="1"/>
</dbReference>
<dbReference type="Gene3D" id="6.10.340.10">
    <property type="match status" value="1"/>
</dbReference>
<feature type="transmembrane region" description="Helical" evidence="3">
    <location>
        <begin position="20"/>
        <end position="42"/>
    </location>
</feature>